<feature type="transmembrane region" description="Helical" evidence="1">
    <location>
        <begin position="87"/>
        <end position="109"/>
    </location>
</feature>
<dbReference type="RefSeq" id="WP_266000118.1">
    <property type="nucleotide sequence ID" value="NZ_JAPJDN010000036.1"/>
</dbReference>
<evidence type="ECO:0000256" key="1">
    <source>
        <dbReference type="SAM" id="Phobius"/>
    </source>
</evidence>
<feature type="transmembrane region" description="Helical" evidence="1">
    <location>
        <begin position="24"/>
        <end position="42"/>
    </location>
</feature>
<accession>A0ABT3SL95</accession>
<dbReference type="Proteomes" id="UP001300745">
    <property type="component" value="Unassembled WGS sequence"/>
</dbReference>
<evidence type="ECO:0000313" key="3">
    <source>
        <dbReference type="Proteomes" id="UP001300745"/>
    </source>
</evidence>
<keyword evidence="1" id="KW-0472">Membrane</keyword>
<protein>
    <recommendedName>
        <fullName evidence="4">DUF202 domain-containing protein</fullName>
    </recommendedName>
</protein>
<proteinExistence type="predicted"/>
<keyword evidence="1" id="KW-0812">Transmembrane</keyword>
<sequence>MDTRPGKLWGSQYPFERNHVQRSMTLAGLAGIFAVAVILLVHADVTSVLGISLICVGVVSALAAASRHRYVQETQLGYAILRTRGGWFVLGSAVAFAIVSVVVTLLIVLE</sequence>
<name>A0ABT3SL95_9MYCO</name>
<dbReference type="EMBL" id="JAPJDO010000036">
    <property type="protein sequence ID" value="MCX2940290.1"/>
    <property type="molecule type" value="Genomic_DNA"/>
</dbReference>
<gene>
    <name evidence="2" type="ORF">ORI27_26700</name>
</gene>
<organism evidence="2 3">
    <name type="scientific">Mycobacterium pinniadriaticum</name>
    <dbReference type="NCBI Taxonomy" id="2994102"/>
    <lineage>
        <taxon>Bacteria</taxon>
        <taxon>Bacillati</taxon>
        <taxon>Actinomycetota</taxon>
        <taxon>Actinomycetes</taxon>
        <taxon>Mycobacteriales</taxon>
        <taxon>Mycobacteriaceae</taxon>
        <taxon>Mycobacterium</taxon>
    </lineage>
</organism>
<evidence type="ECO:0000313" key="2">
    <source>
        <dbReference type="EMBL" id="MCX2940290.1"/>
    </source>
</evidence>
<reference evidence="2 3" key="1">
    <citation type="submission" date="2022-11" db="EMBL/GenBank/DDBJ databases">
        <title>Mycobacterium sp. nov.</title>
        <authorList>
            <person name="Papic B."/>
            <person name="Spicic S."/>
            <person name="Duvnjak S."/>
        </authorList>
    </citation>
    <scope>NUCLEOTIDE SEQUENCE [LARGE SCALE GENOMIC DNA]</scope>
    <source>
        <strain evidence="2 3">CVI_P4</strain>
    </source>
</reference>
<keyword evidence="1" id="KW-1133">Transmembrane helix</keyword>
<comment type="caution">
    <text evidence="2">The sequence shown here is derived from an EMBL/GenBank/DDBJ whole genome shotgun (WGS) entry which is preliminary data.</text>
</comment>
<feature type="transmembrane region" description="Helical" evidence="1">
    <location>
        <begin position="48"/>
        <end position="66"/>
    </location>
</feature>
<keyword evidence="3" id="KW-1185">Reference proteome</keyword>
<evidence type="ECO:0008006" key="4">
    <source>
        <dbReference type="Google" id="ProtNLM"/>
    </source>
</evidence>